<proteinExistence type="predicted"/>
<sequence>RRRIEPLVQGYYIKWRAVPGAVTSGSDSSWVNVSKANIDSYVIGGLRPFTNYEFFVIPYHKSVQGMPSNSLDGTTDESAPSDVRVRMMNLTTLRISWRPPPAGGINGVLKGFQIVILGSGAKYNRNITTNERAASVTLFHLVPSMTYSIKVAAKSNAGVGVFTEVQRVTMGSYLSFSV</sequence>
<dbReference type="InterPro" id="IPR013783">
    <property type="entry name" value="Ig-like_fold"/>
</dbReference>
<evidence type="ECO:0000256" key="1">
    <source>
        <dbReference type="ARBA" id="ARBA00023157"/>
    </source>
</evidence>
<evidence type="ECO:0000313" key="4">
    <source>
        <dbReference type="WBParaSite" id="PEQ_0001397901-mRNA-1"/>
    </source>
</evidence>
<dbReference type="SUPFAM" id="SSF49265">
    <property type="entry name" value="Fibronectin type III"/>
    <property type="match status" value="1"/>
</dbReference>
<reference evidence="4" key="1">
    <citation type="submission" date="2022-11" db="UniProtKB">
        <authorList>
            <consortium name="WormBaseParasite"/>
        </authorList>
    </citation>
    <scope>IDENTIFICATION</scope>
</reference>
<feature type="domain" description="Fibronectin type-III" evidence="2">
    <location>
        <begin position="79"/>
        <end position="173"/>
    </location>
</feature>
<dbReference type="InterPro" id="IPR003961">
    <property type="entry name" value="FN3_dom"/>
</dbReference>
<dbReference type="AlphaFoldDB" id="A0A914S9S7"/>
<dbReference type="PROSITE" id="PS50853">
    <property type="entry name" value="FN3"/>
    <property type="match status" value="2"/>
</dbReference>
<dbReference type="CDD" id="cd00063">
    <property type="entry name" value="FN3"/>
    <property type="match status" value="2"/>
</dbReference>
<accession>A0A914S9S7</accession>
<dbReference type="Gene3D" id="2.60.40.10">
    <property type="entry name" value="Immunoglobulins"/>
    <property type="match status" value="2"/>
</dbReference>
<name>A0A914S9S7_PAREQ</name>
<dbReference type="Proteomes" id="UP000887564">
    <property type="component" value="Unplaced"/>
</dbReference>
<keyword evidence="3" id="KW-1185">Reference proteome</keyword>
<keyword evidence="1" id="KW-1015">Disulfide bond</keyword>
<dbReference type="Pfam" id="PF00041">
    <property type="entry name" value="fn3"/>
    <property type="match status" value="1"/>
</dbReference>
<dbReference type="GO" id="GO:0098609">
    <property type="term" value="P:cell-cell adhesion"/>
    <property type="evidence" value="ECO:0007669"/>
    <property type="project" value="TreeGrafter"/>
</dbReference>
<organism evidence="3 4">
    <name type="scientific">Parascaris equorum</name>
    <name type="common">Equine roundworm</name>
    <dbReference type="NCBI Taxonomy" id="6256"/>
    <lineage>
        <taxon>Eukaryota</taxon>
        <taxon>Metazoa</taxon>
        <taxon>Ecdysozoa</taxon>
        <taxon>Nematoda</taxon>
        <taxon>Chromadorea</taxon>
        <taxon>Rhabditida</taxon>
        <taxon>Spirurina</taxon>
        <taxon>Ascaridomorpha</taxon>
        <taxon>Ascaridoidea</taxon>
        <taxon>Ascarididae</taxon>
        <taxon>Parascaris</taxon>
    </lineage>
</organism>
<dbReference type="WBParaSite" id="PEQ_0001397901-mRNA-1">
    <property type="protein sequence ID" value="PEQ_0001397901-mRNA-1"/>
    <property type="gene ID" value="PEQ_0001397901"/>
</dbReference>
<protein>
    <submittedName>
        <fullName evidence="4">Fibronectin type-III domain-containing protein</fullName>
    </submittedName>
</protein>
<dbReference type="InterPro" id="IPR036116">
    <property type="entry name" value="FN3_sf"/>
</dbReference>
<dbReference type="PANTHER" id="PTHR44170:SF60">
    <property type="entry name" value="ROUNDABOUT HOMOLOG 1"/>
    <property type="match status" value="1"/>
</dbReference>
<evidence type="ECO:0000259" key="2">
    <source>
        <dbReference type="PROSITE" id="PS50853"/>
    </source>
</evidence>
<feature type="domain" description="Fibronectin type-III" evidence="2">
    <location>
        <begin position="1"/>
        <end position="78"/>
    </location>
</feature>
<dbReference type="SMART" id="SM00060">
    <property type="entry name" value="FN3"/>
    <property type="match status" value="1"/>
</dbReference>
<dbReference type="PANTHER" id="PTHR44170">
    <property type="entry name" value="PROTEIN SIDEKICK"/>
    <property type="match status" value="1"/>
</dbReference>
<evidence type="ECO:0000313" key="3">
    <source>
        <dbReference type="Proteomes" id="UP000887564"/>
    </source>
</evidence>